<accession>X1RYV1</accession>
<proteinExistence type="predicted"/>
<protein>
    <submittedName>
        <fullName evidence="2">Uncharacterized protein</fullName>
    </submittedName>
</protein>
<reference evidence="2" key="1">
    <citation type="journal article" date="2014" name="Front. Microbiol.">
        <title>High frequency of phylogenetically diverse reductive dehalogenase-homologous genes in deep subseafloor sedimentary metagenomes.</title>
        <authorList>
            <person name="Kawai M."/>
            <person name="Futagami T."/>
            <person name="Toyoda A."/>
            <person name="Takaki Y."/>
            <person name="Nishi S."/>
            <person name="Hori S."/>
            <person name="Arai W."/>
            <person name="Tsubouchi T."/>
            <person name="Morono Y."/>
            <person name="Uchiyama I."/>
            <person name="Ito T."/>
            <person name="Fujiyama A."/>
            <person name="Inagaki F."/>
            <person name="Takami H."/>
        </authorList>
    </citation>
    <scope>NUCLEOTIDE SEQUENCE</scope>
    <source>
        <strain evidence="2">Expedition CK06-06</strain>
    </source>
</reference>
<organism evidence="2">
    <name type="scientific">marine sediment metagenome</name>
    <dbReference type="NCBI Taxonomy" id="412755"/>
    <lineage>
        <taxon>unclassified sequences</taxon>
        <taxon>metagenomes</taxon>
        <taxon>ecological metagenomes</taxon>
    </lineage>
</organism>
<evidence type="ECO:0000313" key="2">
    <source>
        <dbReference type="EMBL" id="GAI68385.1"/>
    </source>
</evidence>
<dbReference type="EMBL" id="BARW01005409">
    <property type="protein sequence ID" value="GAI78993.1"/>
    <property type="molecule type" value="Genomic_DNA"/>
</dbReference>
<name>X1RYV1_9ZZZZ</name>
<dbReference type="AlphaFoldDB" id="X1RYV1"/>
<comment type="caution">
    <text evidence="2">The sequence shown here is derived from an EMBL/GenBank/DDBJ whole genome shotgun (WGS) entry which is preliminary data.</text>
</comment>
<feature type="region of interest" description="Disordered" evidence="1">
    <location>
        <begin position="55"/>
        <end position="75"/>
    </location>
</feature>
<gene>
    <name evidence="2" type="ORF">S12H4_00311</name>
    <name evidence="3" type="ORF">S12H4_11809</name>
</gene>
<evidence type="ECO:0000256" key="1">
    <source>
        <dbReference type="SAM" id="MobiDB-lite"/>
    </source>
</evidence>
<sequence length="75" mass="8541">MNIPKAIRTLTKWNEEGFVATSDDLLNAENLGIEALKRIEYCRSGHFNEIFKLLPGETEDNSEEAQEIEPEATYP</sequence>
<evidence type="ECO:0000313" key="3">
    <source>
        <dbReference type="EMBL" id="GAI78993.1"/>
    </source>
</evidence>
<feature type="compositionally biased region" description="Acidic residues" evidence="1">
    <location>
        <begin position="57"/>
        <end position="75"/>
    </location>
</feature>
<dbReference type="EMBL" id="BARW01000029">
    <property type="protein sequence ID" value="GAI68385.1"/>
    <property type="molecule type" value="Genomic_DNA"/>
</dbReference>